<dbReference type="EMBL" id="LXQA010065167">
    <property type="protein sequence ID" value="MCI07376.1"/>
    <property type="molecule type" value="Genomic_DNA"/>
</dbReference>
<dbReference type="Proteomes" id="UP000265520">
    <property type="component" value="Unassembled WGS sequence"/>
</dbReference>
<name>A0A392QG08_9FABA</name>
<proteinExistence type="predicted"/>
<organism evidence="1 2">
    <name type="scientific">Trifolium medium</name>
    <dbReference type="NCBI Taxonomy" id="97028"/>
    <lineage>
        <taxon>Eukaryota</taxon>
        <taxon>Viridiplantae</taxon>
        <taxon>Streptophyta</taxon>
        <taxon>Embryophyta</taxon>
        <taxon>Tracheophyta</taxon>
        <taxon>Spermatophyta</taxon>
        <taxon>Magnoliopsida</taxon>
        <taxon>eudicotyledons</taxon>
        <taxon>Gunneridae</taxon>
        <taxon>Pentapetalae</taxon>
        <taxon>rosids</taxon>
        <taxon>fabids</taxon>
        <taxon>Fabales</taxon>
        <taxon>Fabaceae</taxon>
        <taxon>Papilionoideae</taxon>
        <taxon>50 kb inversion clade</taxon>
        <taxon>NPAAA clade</taxon>
        <taxon>Hologalegina</taxon>
        <taxon>IRL clade</taxon>
        <taxon>Trifolieae</taxon>
        <taxon>Trifolium</taxon>
    </lineage>
</organism>
<evidence type="ECO:0000313" key="1">
    <source>
        <dbReference type="EMBL" id="MCI22476.1"/>
    </source>
</evidence>
<protein>
    <submittedName>
        <fullName evidence="1">Uncharacterized protein</fullName>
    </submittedName>
</protein>
<dbReference type="EMBL" id="LXQA010130708">
    <property type="protein sequence ID" value="MCI22476.1"/>
    <property type="molecule type" value="Genomic_DNA"/>
</dbReference>
<feature type="non-terminal residue" evidence="1">
    <location>
        <position position="1"/>
    </location>
</feature>
<keyword evidence="2" id="KW-1185">Reference proteome</keyword>
<evidence type="ECO:0000313" key="2">
    <source>
        <dbReference type="Proteomes" id="UP000265520"/>
    </source>
</evidence>
<comment type="caution">
    <text evidence="1">The sequence shown here is derived from an EMBL/GenBank/DDBJ whole genome shotgun (WGS) entry which is preliminary data.</text>
</comment>
<reference evidence="1 2" key="1">
    <citation type="journal article" date="2018" name="Front. Plant Sci.">
        <title>Red Clover (Trifolium pratense) and Zigzag Clover (T. medium) - A Picture of Genomic Similarities and Differences.</title>
        <authorList>
            <person name="Dluhosova J."/>
            <person name="Istvanek J."/>
            <person name="Nedelnik J."/>
            <person name="Repkova J."/>
        </authorList>
    </citation>
    <scope>NUCLEOTIDE SEQUENCE [LARGE SCALE GENOMIC DNA]</scope>
    <source>
        <strain evidence="1">10/8</strain>
        <strain evidence="2">cv. 10/8</strain>
        <tissue evidence="1">Leaf</tissue>
    </source>
</reference>
<dbReference type="AlphaFoldDB" id="A0A392QG08"/>
<sequence>GGCLPISATIASFATSVIEAPRLLRRRYIEIVKIDMLDGEIAIASHDSACKKAA</sequence>
<accession>A0A392QG08</accession>